<keyword evidence="1" id="KW-0732">Signal</keyword>
<reference evidence="4 5" key="1">
    <citation type="submission" date="2015-04" db="EMBL/GenBank/DDBJ databases">
        <authorList>
            <person name="Syromyatnikov M.Y."/>
            <person name="Popov V.N."/>
        </authorList>
    </citation>
    <scope>NUCLEOTIDE SEQUENCE [LARGE SCALE GENOMIC DNA]</scope>
</reference>
<protein>
    <submittedName>
        <fullName evidence="4">CLUMA_CG011896, isoform A</fullName>
    </submittedName>
</protein>
<keyword evidence="2" id="KW-0090">Biological rhythms</keyword>
<evidence type="ECO:0000313" key="4">
    <source>
        <dbReference type="EMBL" id="CRK98545.1"/>
    </source>
</evidence>
<dbReference type="GO" id="GO:0007623">
    <property type="term" value="P:circadian rhythm"/>
    <property type="evidence" value="ECO:0007669"/>
    <property type="project" value="UniProtKB-ARBA"/>
</dbReference>
<evidence type="ECO:0000256" key="3">
    <source>
        <dbReference type="ARBA" id="ARBA00060902"/>
    </source>
</evidence>
<dbReference type="PANTHER" id="PTHR11008:SF35">
    <property type="entry name" value="PROTEIN TAKEOUT-LIKE PROTEIN"/>
    <property type="match status" value="1"/>
</dbReference>
<name>A0A1J1IJC5_9DIPT</name>
<dbReference type="FunFam" id="3.15.10.30:FF:000001">
    <property type="entry name" value="Takeout-like protein 1"/>
    <property type="match status" value="1"/>
</dbReference>
<keyword evidence="5" id="KW-1185">Reference proteome</keyword>
<gene>
    <name evidence="4" type="ORF">CLUMA_CG011896</name>
</gene>
<dbReference type="STRING" id="568069.A0A1J1IJC5"/>
<dbReference type="PANTHER" id="PTHR11008">
    <property type="entry name" value="PROTEIN TAKEOUT-LIKE PROTEIN"/>
    <property type="match status" value="1"/>
</dbReference>
<dbReference type="InterPro" id="IPR010562">
    <property type="entry name" value="Haemolymph_juvenile_hormone-bd"/>
</dbReference>
<evidence type="ECO:0000313" key="5">
    <source>
        <dbReference type="Proteomes" id="UP000183832"/>
    </source>
</evidence>
<proteinExistence type="inferred from homology"/>
<dbReference type="GO" id="GO:0005615">
    <property type="term" value="C:extracellular space"/>
    <property type="evidence" value="ECO:0007669"/>
    <property type="project" value="TreeGrafter"/>
</dbReference>
<dbReference type="Proteomes" id="UP000183832">
    <property type="component" value="Unassembled WGS sequence"/>
</dbReference>
<dbReference type="SMART" id="SM00700">
    <property type="entry name" value="JHBP"/>
    <property type="match status" value="1"/>
</dbReference>
<dbReference type="OrthoDB" id="8185598at2759"/>
<evidence type="ECO:0000256" key="2">
    <source>
        <dbReference type="ARBA" id="ARBA00023108"/>
    </source>
</evidence>
<dbReference type="AlphaFoldDB" id="A0A1J1IJC5"/>
<evidence type="ECO:0000256" key="1">
    <source>
        <dbReference type="ARBA" id="ARBA00022729"/>
    </source>
</evidence>
<sequence length="253" mass="28579">MIKMKISSNIILKFTAIATVFGYALAQNFDTSFIKKCSRRDPQLNACLKNTFNHIKPYLVRGIPEIGVPPIEPLKLDNIGIENNAGNIRIKGSFNNVVNVGASNFTIKEIRSDLKKLRLDLGLYFPKIKSKGRYEVNGQVLLLPIVSRGEFYAEFTDVNAIGKLHGKEVIKDNETYMTVDKMVVDFVMKGARFRVKDQSHQPLNDVINQFLNQNAHELVQEMRVPASQSLAKVLKKIIDGAFVNLPMKLWLTD</sequence>
<comment type="similarity">
    <text evidence="3">Belongs to the TO family.</text>
</comment>
<dbReference type="InterPro" id="IPR038606">
    <property type="entry name" value="To_sf"/>
</dbReference>
<dbReference type="Pfam" id="PF06585">
    <property type="entry name" value="JHBP"/>
    <property type="match status" value="1"/>
</dbReference>
<dbReference type="Gene3D" id="3.15.10.30">
    <property type="entry name" value="Haemolymph juvenile hormone binding protein"/>
    <property type="match status" value="1"/>
</dbReference>
<accession>A0A1J1IJC5</accession>
<organism evidence="4 5">
    <name type="scientific">Clunio marinus</name>
    <dbReference type="NCBI Taxonomy" id="568069"/>
    <lineage>
        <taxon>Eukaryota</taxon>
        <taxon>Metazoa</taxon>
        <taxon>Ecdysozoa</taxon>
        <taxon>Arthropoda</taxon>
        <taxon>Hexapoda</taxon>
        <taxon>Insecta</taxon>
        <taxon>Pterygota</taxon>
        <taxon>Neoptera</taxon>
        <taxon>Endopterygota</taxon>
        <taxon>Diptera</taxon>
        <taxon>Nematocera</taxon>
        <taxon>Chironomoidea</taxon>
        <taxon>Chironomidae</taxon>
        <taxon>Clunio</taxon>
    </lineage>
</organism>
<dbReference type="EMBL" id="CVRI01000047">
    <property type="protein sequence ID" value="CRK98545.1"/>
    <property type="molecule type" value="Genomic_DNA"/>
</dbReference>